<dbReference type="PANTHER" id="PTHR12750">
    <property type="entry name" value="DIPHOSPHOINOSITOL PENTAKISPHOSPHATE KINASE"/>
    <property type="match status" value="1"/>
</dbReference>
<dbReference type="GO" id="GO:0005829">
    <property type="term" value="C:cytosol"/>
    <property type="evidence" value="ECO:0007669"/>
    <property type="project" value="TreeGrafter"/>
</dbReference>
<dbReference type="Ensembl" id="ENSCSAVT00000013283.1">
    <property type="protein sequence ID" value="ENSCSAVP00000013134.1"/>
    <property type="gene ID" value="ENSCSAVG00000007714.1"/>
</dbReference>
<organism evidence="4 5">
    <name type="scientific">Ciona savignyi</name>
    <name type="common">Pacific transparent sea squirt</name>
    <dbReference type="NCBI Taxonomy" id="51511"/>
    <lineage>
        <taxon>Eukaryota</taxon>
        <taxon>Metazoa</taxon>
        <taxon>Chordata</taxon>
        <taxon>Tunicata</taxon>
        <taxon>Ascidiacea</taxon>
        <taxon>Phlebobranchia</taxon>
        <taxon>Cionidae</taxon>
        <taxon>Ciona</taxon>
    </lineage>
</organism>
<dbReference type="GO" id="GO:0006020">
    <property type="term" value="P:inositol metabolic process"/>
    <property type="evidence" value="ECO:0007669"/>
    <property type="project" value="TreeGrafter"/>
</dbReference>
<dbReference type="AlphaFoldDB" id="H2Z6C2"/>
<dbReference type="GeneTree" id="ENSGT00390000009048"/>
<evidence type="ECO:0000256" key="2">
    <source>
        <dbReference type="ARBA" id="ARBA00034629"/>
    </source>
</evidence>
<dbReference type="GO" id="GO:0000828">
    <property type="term" value="F:inositol hexakisphosphate kinase activity"/>
    <property type="evidence" value="ECO:0007669"/>
    <property type="project" value="TreeGrafter"/>
</dbReference>
<reference evidence="5" key="1">
    <citation type="submission" date="2003-08" db="EMBL/GenBank/DDBJ databases">
        <authorList>
            <person name="Birren B."/>
            <person name="Nusbaum C."/>
            <person name="Abebe A."/>
            <person name="Abouelleil A."/>
            <person name="Adekoya E."/>
            <person name="Ait-zahra M."/>
            <person name="Allen N."/>
            <person name="Allen T."/>
            <person name="An P."/>
            <person name="Anderson M."/>
            <person name="Anderson S."/>
            <person name="Arachchi H."/>
            <person name="Armbruster J."/>
            <person name="Bachantsang P."/>
            <person name="Baldwin J."/>
            <person name="Barry A."/>
            <person name="Bayul T."/>
            <person name="Blitshsteyn B."/>
            <person name="Bloom T."/>
            <person name="Blye J."/>
            <person name="Boguslavskiy L."/>
            <person name="Borowsky M."/>
            <person name="Boukhgalter B."/>
            <person name="Brunache A."/>
            <person name="Butler J."/>
            <person name="Calixte N."/>
            <person name="Calvo S."/>
            <person name="Camarata J."/>
            <person name="Campo K."/>
            <person name="Chang J."/>
            <person name="Cheshatsang Y."/>
            <person name="Citroen M."/>
            <person name="Collymore A."/>
            <person name="Considine T."/>
            <person name="Cook A."/>
            <person name="Cooke P."/>
            <person name="Corum B."/>
            <person name="Cuomo C."/>
            <person name="David R."/>
            <person name="Dawoe T."/>
            <person name="Degray S."/>
            <person name="Dodge S."/>
            <person name="Dooley K."/>
            <person name="Dorje P."/>
            <person name="Dorjee K."/>
            <person name="Dorris L."/>
            <person name="Duffey N."/>
            <person name="Dupes A."/>
            <person name="Elkins T."/>
            <person name="Engels R."/>
            <person name="Erickson J."/>
            <person name="Farina A."/>
            <person name="Faro S."/>
            <person name="Ferreira P."/>
            <person name="Fischer H."/>
            <person name="Fitzgerald M."/>
            <person name="Foley K."/>
            <person name="Gage D."/>
            <person name="Galagan J."/>
            <person name="Gearin G."/>
            <person name="Gnerre S."/>
            <person name="Gnirke A."/>
            <person name="Goyette A."/>
            <person name="Graham J."/>
            <person name="Grandbois E."/>
            <person name="Gyaltsen K."/>
            <person name="Hafez N."/>
            <person name="Hagopian D."/>
            <person name="Hagos B."/>
            <person name="Hall J."/>
            <person name="Hatcher B."/>
            <person name="Heller A."/>
            <person name="Higgins H."/>
            <person name="Honan T."/>
            <person name="Horn A."/>
            <person name="Houde N."/>
            <person name="Hughes L."/>
            <person name="Hulme W."/>
            <person name="Husby E."/>
            <person name="Iliev I."/>
            <person name="Jaffe D."/>
            <person name="Jones C."/>
            <person name="Kamal M."/>
            <person name="Kamat A."/>
            <person name="Kamvysselis M."/>
            <person name="Karlsson E."/>
            <person name="Kells C."/>
            <person name="Kieu A."/>
            <person name="Kisner P."/>
            <person name="Kodira C."/>
            <person name="Kulbokas E."/>
            <person name="Labutti K."/>
            <person name="Lama D."/>
            <person name="Landers T."/>
            <person name="Leger J."/>
            <person name="Levine S."/>
            <person name="Lewis D."/>
            <person name="Lewis T."/>
            <person name="Lindblad-toh K."/>
            <person name="Liu X."/>
            <person name="Lokyitsang T."/>
            <person name="Lokyitsang Y."/>
            <person name="Lucien O."/>
            <person name="Lui A."/>
            <person name="Ma L.J."/>
            <person name="Mabbitt R."/>
            <person name="Macdonald J."/>
            <person name="Maclean C."/>
            <person name="Major J."/>
            <person name="Manning J."/>
            <person name="Marabella R."/>
            <person name="Maru K."/>
            <person name="Matthews C."/>
            <person name="Mauceli E."/>
            <person name="Mccarthy M."/>
            <person name="Mcdonough S."/>
            <person name="Mcghee T."/>
            <person name="Meldrim J."/>
            <person name="Meneus L."/>
            <person name="Mesirov J."/>
            <person name="Mihalev A."/>
            <person name="Mihova T."/>
            <person name="Mikkelsen T."/>
            <person name="Mlenga V."/>
            <person name="Moru K."/>
            <person name="Mozes J."/>
            <person name="Mulrain L."/>
            <person name="Munson G."/>
            <person name="Naylor J."/>
            <person name="Newes C."/>
            <person name="Nguyen C."/>
            <person name="Nguyen N."/>
            <person name="Nguyen T."/>
            <person name="Nicol R."/>
            <person name="Nielsen C."/>
            <person name="Nizzari M."/>
            <person name="Norbu C."/>
            <person name="Norbu N."/>
            <person name="O'donnell P."/>
            <person name="Okoawo O."/>
            <person name="O'leary S."/>
            <person name="Omotosho B."/>
            <person name="O'neill K."/>
            <person name="Osman S."/>
            <person name="Parker S."/>
            <person name="Perrin D."/>
            <person name="Phunkhang P."/>
            <person name="Piqani B."/>
            <person name="Purcell S."/>
            <person name="Rachupka T."/>
            <person name="Ramasamy U."/>
            <person name="Rameau R."/>
            <person name="Ray V."/>
            <person name="Raymond C."/>
            <person name="Retta R."/>
            <person name="Richardson S."/>
            <person name="Rise C."/>
            <person name="Rodriguez J."/>
            <person name="Rogers J."/>
            <person name="Rogov P."/>
            <person name="Rutman M."/>
            <person name="Schupbach R."/>
            <person name="Seaman C."/>
            <person name="Settipalli S."/>
            <person name="Sharpe T."/>
            <person name="Sheridan J."/>
            <person name="Sherpa N."/>
            <person name="Shi J."/>
            <person name="Smirnov S."/>
            <person name="Smith C."/>
            <person name="Sougnez C."/>
            <person name="Spencer B."/>
            <person name="Stalker J."/>
            <person name="Stange-thomann N."/>
            <person name="Stavropoulos S."/>
            <person name="Stetson K."/>
            <person name="Stone C."/>
            <person name="Stone S."/>
            <person name="Stubbs M."/>
            <person name="Talamas J."/>
            <person name="Tchuinga P."/>
            <person name="Tenzing P."/>
            <person name="Tesfaye S."/>
            <person name="Theodore J."/>
            <person name="Thoulutsang Y."/>
            <person name="Topham K."/>
            <person name="Towey S."/>
            <person name="Tsamla T."/>
            <person name="Tsomo N."/>
            <person name="Vallee D."/>
            <person name="Vassiliev H."/>
            <person name="Venkataraman V."/>
            <person name="Vinson J."/>
            <person name="Vo A."/>
            <person name="Wade C."/>
            <person name="Wang S."/>
            <person name="Wangchuk T."/>
            <person name="Wangdi T."/>
            <person name="Whittaker C."/>
            <person name="Wilkinson J."/>
            <person name="Wu Y."/>
            <person name="Wyman D."/>
            <person name="Yadav S."/>
            <person name="Yang S."/>
            <person name="Yang X."/>
            <person name="Yeager S."/>
            <person name="Yee E."/>
            <person name="Young G."/>
            <person name="Zainoun J."/>
            <person name="Zembeck L."/>
            <person name="Zimmer A."/>
            <person name="Zody M."/>
            <person name="Lander E."/>
        </authorList>
    </citation>
    <scope>NUCLEOTIDE SEQUENCE [LARGE SCALE GENOMIC DNA]</scope>
</reference>
<dbReference type="InterPro" id="IPR037446">
    <property type="entry name" value="His_Pase_VIP1"/>
</dbReference>
<comment type="catalytic activity">
    <reaction evidence="2">
        <text>1D-myo-inositol hexakisphosphate + ATP = 1-diphospho-1D-myo-inositol 2,3,4,5,6-pentakisphosphate + ADP</text>
        <dbReference type="Rhea" id="RHEA:37459"/>
        <dbReference type="ChEBI" id="CHEBI:30616"/>
        <dbReference type="ChEBI" id="CHEBI:58130"/>
        <dbReference type="ChEBI" id="CHEBI:74946"/>
        <dbReference type="ChEBI" id="CHEBI:456216"/>
        <dbReference type="EC" id="2.7.4.24"/>
    </reaction>
    <physiologicalReaction direction="left-to-right" evidence="2">
        <dbReference type="Rhea" id="RHEA:37460"/>
    </physiologicalReaction>
</comment>
<feature type="region of interest" description="Disordered" evidence="3">
    <location>
        <begin position="134"/>
        <end position="161"/>
    </location>
</feature>
<proteinExistence type="predicted"/>
<dbReference type="PANTHER" id="PTHR12750:SF9">
    <property type="entry name" value="INOSITOL HEXAKISPHOSPHATE AND DIPHOSPHOINOSITOL-PENTAKISPHOSPHATE KINASE"/>
    <property type="match status" value="1"/>
</dbReference>
<evidence type="ECO:0000256" key="3">
    <source>
        <dbReference type="SAM" id="MobiDB-lite"/>
    </source>
</evidence>
<evidence type="ECO:0000256" key="1">
    <source>
        <dbReference type="ARBA" id="ARBA00033696"/>
    </source>
</evidence>
<protein>
    <submittedName>
        <fullName evidence="4">Uncharacterized protein</fullName>
    </submittedName>
</protein>
<dbReference type="HOGENOM" id="CLU_891253_0_0_1"/>
<dbReference type="Proteomes" id="UP000007875">
    <property type="component" value="Unassembled WGS sequence"/>
</dbReference>
<reference evidence="4" key="2">
    <citation type="submission" date="2025-08" db="UniProtKB">
        <authorList>
            <consortium name="Ensembl"/>
        </authorList>
    </citation>
    <scope>IDENTIFICATION</scope>
</reference>
<reference evidence="4" key="3">
    <citation type="submission" date="2025-09" db="UniProtKB">
        <authorList>
            <consortium name="Ensembl"/>
        </authorList>
    </citation>
    <scope>IDENTIFICATION</scope>
</reference>
<dbReference type="GO" id="GO:0033857">
    <property type="term" value="F:5-diphosphoinositol pentakisphosphate 1-kinase activity"/>
    <property type="evidence" value="ECO:0007669"/>
    <property type="project" value="TreeGrafter"/>
</dbReference>
<feature type="region of interest" description="Disordered" evidence="3">
    <location>
        <begin position="39"/>
        <end position="97"/>
    </location>
</feature>
<name>H2Z6C2_CIOSA</name>
<evidence type="ECO:0000313" key="4">
    <source>
        <dbReference type="Ensembl" id="ENSCSAVP00000013134.1"/>
    </source>
</evidence>
<sequence length="312" mass="34409">MEYVDAVSELNYMTQIVIMLYEDPNEHPQSEKRFHIELHFSPGAKGTEPDDSFPQGGGFRPSSRPPSRAHSPHNISPERRILDEKGHTSTKAAAVTFSVGGEDLDVEDIKEDSGGDDEENVAGTSDAVRAFLRKSKPHRSAPPASVHTRQQEATRKYSGRLHRPSQLYEDIYATNLLKQFGVQGSQSNLFSNRVLAGASSSEPALQQDSKAAVSRKLSATDFTECIDGHSMAPSIRPLETLHNSLSLKHMNDFLDKVVQMELPSSASDPPFVMSPSNEPVFNAYVPLKVLPNEYNSTSQNRQCTQPSESNVD</sequence>
<accession>H2Z6C2</accession>
<dbReference type="GO" id="GO:0032958">
    <property type="term" value="P:inositol phosphate biosynthetic process"/>
    <property type="evidence" value="ECO:0007669"/>
    <property type="project" value="TreeGrafter"/>
</dbReference>
<evidence type="ECO:0000313" key="5">
    <source>
        <dbReference type="Proteomes" id="UP000007875"/>
    </source>
</evidence>
<keyword evidence="5" id="KW-1185">Reference proteome</keyword>
<feature type="compositionally biased region" description="Basic and acidic residues" evidence="3">
    <location>
        <begin position="76"/>
        <end position="87"/>
    </location>
</feature>
<comment type="catalytic activity">
    <reaction evidence="1">
        <text>5-diphospho-1D-myo-inositol 1,2,3,4,6-pentakisphosphate + ATP + H(+) = 1,5-bis(diphospho)-1D-myo-inositol 2,3,4,6-tetrakisphosphate + ADP</text>
        <dbReference type="Rhea" id="RHEA:10276"/>
        <dbReference type="ChEBI" id="CHEBI:15378"/>
        <dbReference type="ChEBI" id="CHEBI:30616"/>
        <dbReference type="ChEBI" id="CHEBI:58628"/>
        <dbReference type="ChEBI" id="CHEBI:77983"/>
        <dbReference type="ChEBI" id="CHEBI:456216"/>
        <dbReference type="EC" id="2.7.4.24"/>
    </reaction>
    <physiologicalReaction direction="left-to-right" evidence="1">
        <dbReference type="Rhea" id="RHEA:10277"/>
    </physiologicalReaction>
</comment>